<dbReference type="STRING" id="1294263.JCM21531_58"/>
<protein>
    <submittedName>
        <fullName evidence="1">Uncharacterized protein</fullName>
    </submittedName>
</protein>
<accession>W4V0W1</accession>
<organism evidence="1 2">
    <name type="scientific">Acetivibrio straminisolvens JCM 21531</name>
    <dbReference type="NCBI Taxonomy" id="1294263"/>
    <lineage>
        <taxon>Bacteria</taxon>
        <taxon>Bacillati</taxon>
        <taxon>Bacillota</taxon>
        <taxon>Clostridia</taxon>
        <taxon>Eubacteriales</taxon>
        <taxon>Oscillospiraceae</taxon>
        <taxon>Acetivibrio</taxon>
    </lineage>
</organism>
<dbReference type="Gene3D" id="3.40.50.1820">
    <property type="entry name" value="alpha/beta hydrolase"/>
    <property type="match status" value="1"/>
</dbReference>
<reference evidence="1" key="1">
    <citation type="journal article" date="2014" name="Genome Announc.">
        <title>Draft Genome Sequence of Clostridium straminisolvens Strain JCM 21531T, Isolated from a Cellulose-Degrading Bacterial Community.</title>
        <authorList>
            <person name="Yuki M."/>
            <person name="Oshima K."/>
            <person name="Suda W."/>
            <person name="Sakamoto M."/>
            <person name="Kitamura K."/>
            <person name="Iida T."/>
            <person name="Hattori M."/>
            <person name="Ohkuma M."/>
        </authorList>
    </citation>
    <scope>NUCLEOTIDE SEQUENCE [LARGE SCALE GENOMIC DNA]</scope>
    <source>
        <strain evidence="1">JCM 21531</strain>
    </source>
</reference>
<comment type="caution">
    <text evidence="1">The sequence shown here is derived from an EMBL/GenBank/DDBJ whole genome shotgun (WGS) entry which is preliminary data.</text>
</comment>
<dbReference type="SUPFAM" id="SSF53474">
    <property type="entry name" value="alpha/beta-Hydrolases"/>
    <property type="match status" value="1"/>
</dbReference>
<evidence type="ECO:0000313" key="2">
    <source>
        <dbReference type="Proteomes" id="UP000019109"/>
    </source>
</evidence>
<gene>
    <name evidence="1" type="ORF">JCM21531_58</name>
</gene>
<proteinExistence type="predicted"/>
<evidence type="ECO:0000313" key="1">
    <source>
        <dbReference type="EMBL" id="GAE86737.1"/>
    </source>
</evidence>
<dbReference type="EMBL" id="BAVR01000001">
    <property type="protein sequence ID" value="GAE86737.1"/>
    <property type="molecule type" value="Genomic_DNA"/>
</dbReference>
<name>W4V0W1_9FIRM</name>
<dbReference type="Proteomes" id="UP000019109">
    <property type="component" value="Unassembled WGS sequence"/>
</dbReference>
<keyword evidence="2" id="KW-1185">Reference proteome</keyword>
<sequence>MTELFDYLRDLVGKSILPVEFLGDKACVLNRWLVKSELADDFTDRGIEPHLNPEGELLLPHEFGGSSKEKPESNWRYYISGELYAFYKYNAHNKLFSNDKNKYLYFVNSVYCTKPQDIVVHFHTLQPTPIRIWINGNLVFTSNPNYVIEKAFFMYHFNEGQNIILVERLSWSKDTMPPMGLDTFAIDLKPYSLVVDKEFNNGFLDDKFSWDLYNTYRIVPDRTVFDNEQDISLLVLPKYFKDGNTEEICVSVINSKGEVVSSCNTTTSKKISFRLDKDIKGTFLLKVEGICESKNSEIYVYRGNFEEETESLVRLAEERDDLSEDVIRTLKGLRAIPDVGTNLIKGYVEFINDVMFQLILQNYYEFERFLHLPKGNEKKQIFDVFDSRVMMFKDLGIDGIFIPYSIYLPKGYSKDKDYPLMVYLMFGYGGSTYDDPPIFVNQGDFSDAIALCISARGTLNNDYIHEVNVVKIIAEVADRFDIDRKNIFVTGICNGAIRSINLAMRFPDLFSAVGSFGGTARLDVKNPDYEYIKTLTIPCCTHSAMLMTLPSTVQGFYIL</sequence>
<dbReference type="AlphaFoldDB" id="W4V0W1"/>
<dbReference type="InterPro" id="IPR029058">
    <property type="entry name" value="AB_hydrolase_fold"/>
</dbReference>